<dbReference type="InterPro" id="IPR003425">
    <property type="entry name" value="CCB3/YggT"/>
</dbReference>
<keyword evidence="1" id="KW-1133">Transmembrane helix</keyword>
<proteinExistence type="predicted"/>
<feature type="transmembrane region" description="Helical" evidence="1">
    <location>
        <begin position="68"/>
        <end position="96"/>
    </location>
</feature>
<keyword evidence="3" id="KW-1185">Reference proteome</keyword>
<feature type="transmembrane region" description="Helical" evidence="1">
    <location>
        <begin position="102"/>
        <end position="123"/>
    </location>
</feature>
<accession>A0A227KQG9</accession>
<dbReference type="RefSeq" id="WP_066595523.1">
    <property type="nucleotide sequence ID" value="NZ_CAJTBZ010000001.1"/>
</dbReference>
<feature type="transmembrane region" description="Helical" evidence="1">
    <location>
        <begin position="154"/>
        <end position="175"/>
    </location>
</feature>
<keyword evidence="1" id="KW-0812">Transmembrane</keyword>
<protein>
    <submittedName>
        <fullName evidence="2">YggT family protein</fullName>
    </submittedName>
</protein>
<evidence type="ECO:0000313" key="2">
    <source>
        <dbReference type="EMBL" id="OXE50759.1"/>
    </source>
</evidence>
<organism evidence="2 3">
    <name type="scientific">Turicimonas muris</name>
    <dbReference type="NCBI Taxonomy" id="1796652"/>
    <lineage>
        <taxon>Bacteria</taxon>
        <taxon>Pseudomonadati</taxon>
        <taxon>Pseudomonadota</taxon>
        <taxon>Betaproteobacteria</taxon>
        <taxon>Burkholderiales</taxon>
        <taxon>Sutterellaceae</taxon>
        <taxon>Turicimonas</taxon>
    </lineage>
</organism>
<dbReference type="GeneID" id="78362935"/>
<dbReference type="Proteomes" id="UP000214610">
    <property type="component" value="Unassembled WGS sequence"/>
</dbReference>
<comment type="caution">
    <text evidence="2">The sequence shown here is derived from an EMBL/GenBank/DDBJ whole genome shotgun (WGS) entry which is preliminary data.</text>
</comment>
<reference evidence="3" key="1">
    <citation type="submission" date="2017-05" db="EMBL/GenBank/DDBJ databases">
        <title>Improved OligoMM genomes.</title>
        <authorList>
            <person name="Garzetti D."/>
        </authorList>
    </citation>
    <scope>NUCLEOTIDE SEQUENCE [LARGE SCALE GENOMIC DNA]</scope>
    <source>
        <strain evidence="3">YL45</strain>
    </source>
</reference>
<dbReference type="GO" id="GO:0016020">
    <property type="term" value="C:membrane"/>
    <property type="evidence" value="ECO:0007669"/>
    <property type="project" value="InterPro"/>
</dbReference>
<keyword evidence="1" id="KW-0472">Membrane</keyword>
<sequence>MFSLFLFTLKLVCSAFGCLLLLRAYMRFMCTPSNDPLYAFCYSLTEWAVRSASTFIKRRGNIDWPSIFVCYLVAVLYQFFHWLVGSGSFGIFPFILGSAVLVVYWAIELAMWIALAFCIFSWVNPSGQIYRVTSFLSYPFLAPFKKFIPNWRNLDLSAIVFFILANIALAVLAPLT</sequence>
<dbReference type="Pfam" id="PF02325">
    <property type="entry name" value="CCB3_YggT"/>
    <property type="match status" value="2"/>
</dbReference>
<evidence type="ECO:0000313" key="3">
    <source>
        <dbReference type="Proteomes" id="UP000214610"/>
    </source>
</evidence>
<dbReference type="EMBL" id="NHMP01000001">
    <property type="protein sequence ID" value="OXE50759.1"/>
    <property type="molecule type" value="Genomic_DNA"/>
</dbReference>
<dbReference type="AlphaFoldDB" id="A0A227KQG9"/>
<gene>
    <name evidence="2" type="ORF">ADH67_00160</name>
</gene>
<name>A0A227KQG9_9BURK</name>
<evidence type="ECO:0000256" key="1">
    <source>
        <dbReference type="SAM" id="Phobius"/>
    </source>
</evidence>